<reference evidence="5 6" key="1">
    <citation type="submission" date="2024-02" db="EMBL/GenBank/DDBJ databases">
        <title>De novo assembly and annotation of 12 fungi associated with fruit tree decline syndrome in Ontario, Canada.</title>
        <authorList>
            <person name="Sulman M."/>
            <person name="Ellouze W."/>
            <person name="Ilyukhin E."/>
        </authorList>
    </citation>
    <scope>NUCLEOTIDE SEQUENCE [LARGE SCALE GENOMIC DNA]</scope>
    <source>
        <strain evidence="5 6">M11/M66-122</strain>
    </source>
</reference>
<comment type="similarity">
    <text evidence="3">Belongs to the metallo-dependent hydrolases superfamily.</text>
</comment>
<dbReference type="GO" id="GO:0016787">
    <property type="term" value="F:hydrolase activity"/>
    <property type="evidence" value="ECO:0007669"/>
    <property type="project" value="InterPro"/>
</dbReference>
<dbReference type="Pfam" id="PF04909">
    <property type="entry name" value="Amidohydro_2"/>
    <property type="match status" value="1"/>
</dbReference>
<dbReference type="EMBL" id="JAKJXP020000067">
    <property type="protein sequence ID" value="KAK7750256.1"/>
    <property type="molecule type" value="Genomic_DNA"/>
</dbReference>
<sequence>MELPPRTITLEEHVALPSLAGWTELDAYVAVTRAFPKTAVTLTDCSEGRIAAMNSAQVSLQVLSHIPNIGISDVAGCRGANNEMAEAVKKNPHRFAGFAVLPMTYPEEAAKELERAVTELGFCGALIDNSLDDMTHYDGERFWPFWATAERLGVPIYLHPKYPPQDVIQSRFAGNYGPGATSGFASALWGWHENVGLHFLKLCAAGVFDRFPKLKIILGHMGEMVPFMLDRIERMPFLKSEKNLRKTPRQAWADNIWITTSGMFSLEPLATVLKTTKVERILYSIDYPFEDISLGPKFIEELARSGVVTKEELDMIAYKNAEALLGLEGVLASS</sequence>
<feature type="domain" description="Amidohydrolase-related" evidence="4">
    <location>
        <begin position="75"/>
        <end position="327"/>
    </location>
</feature>
<evidence type="ECO:0000259" key="4">
    <source>
        <dbReference type="Pfam" id="PF04909"/>
    </source>
</evidence>
<dbReference type="GO" id="GO:0019748">
    <property type="term" value="P:secondary metabolic process"/>
    <property type="evidence" value="ECO:0007669"/>
    <property type="project" value="TreeGrafter"/>
</dbReference>
<dbReference type="GO" id="GO:0005829">
    <property type="term" value="C:cytosol"/>
    <property type="evidence" value="ECO:0007669"/>
    <property type="project" value="TreeGrafter"/>
</dbReference>
<dbReference type="PANTHER" id="PTHR21240">
    <property type="entry name" value="2-AMINO-3-CARBOXYLMUCONATE-6-SEMIALDEHYDE DECARBOXYLASE"/>
    <property type="match status" value="1"/>
</dbReference>
<organism evidence="5 6">
    <name type="scientific">Diatrype stigma</name>
    <dbReference type="NCBI Taxonomy" id="117547"/>
    <lineage>
        <taxon>Eukaryota</taxon>
        <taxon>Fungi</taxon>
        <taxon>Dikarya</taxon>
        <taxon>Ascomycota</taxon>
        <taxon>Pezizomycotina</taxon>
        <taxon>Sordariomycetes</taxon>
        <taxon>Xylariomycetidae</taxon>
        <taxon>Xylariales</taxon>
        <taxon>Diatrypaceae</taxon>
        <taxon>Diatrype</taxon>
    </lineage>
</organism>
<gene>
    <name evidence="5" type="ORF">SLS62_007773</name>
</gene>
<proteinExistence type="inferred from homology"/>
<evidence type="ECO:0000256" key="2">
    <source>
        <dbReference type="ARBA" id="ARBA00023239"/>
    </source>
</evidence>
<dbReference type="InterPro" id="IPR032465">
    <property type="entry name" value="ACMSD"/>
</dbReference>
<dbReference type="Proteomes" id="UP001320420">
    <property type="component" value="Unassembled WGS sequence"/>
</dbReference>
<evidence type="ECO:0000256" key="3">
    <source>
        <dbReference type="RuleBase" id="RU366045"/>
    </source>
</evidence>
<dbReference type="InterPro" id="IPR006680">
    <property type="entry name" value="Amidohydro-rel"/>
</dbReference>
<comment type="caution">
    <text evidence="5">The sequence shown here is derived from an EMBL/GenBank/DDBJ whole genome shotgun (WGS) entry which is preliminary data.</text>
</comment>
<keyword evidence="1 3" id="KW-0210">Decarboxylase</keyword>
<name>A0AAN9UNM8_9PEZI</name>
<dbReference type="Gene3D" id="3.20.20.140">
    <property type="entry name" value="Metal-dependent hydrolases"/>
    <property type="match status" value="1"/>
</dbReference>
<dbReference type="PANTHER" id="PTHR21240:SF30">
    <property type="entry name" value="AMIDOHYDROLASE-RELATED DOMAIN-CONTAINING PROTEIN-RELATED"/>
    <property type="match status" value="1"/>
</dbReference>
<evidence type="ECO:0000313" key="5">
    <source>
        <dbReference type="EMBL" id="KAK7750256.1"/>
    </source>
</evidence>
<dbReference type="InterPro" id="IPR032466">
    <property type="entry name" value="Metal_Hydrolase"/>
</dbReference>
<dbReference type="SUPFAM" id="SSF51556">
    <property type="entry name" value="Metallo-dependent hydrolases"/>
    <property type="match status" value="1"/>
</dbReference>
<keyword evidence="2 3" id="KW-0456">Lyase</keyword>
<dbReference type="AlphaFoldDB" id="A0AAN9UNM8"/>
<protein>
    <recommendedName>
        <fullName evidence="4">Amidohydrolase-related domain-containing protein</fullName>
    </recommendedName>
</protein>
<dbReference type="GO" id="GO:0016831">
    <property type="term" value="F:carboxy-lyase activity"/>
    <property type="evidence" value="ECO:0007669"/>
    <property type="project" value="UniProtKB-KW"/>
</dbReference>
<keyword evidence="6" id="KW-1185">Reference proteome</keyword>
<evidence type="ECO:0000256" key="1">
    <source>
        <dbReference type="ARBA" id="ARBA00022793"/>
    </source>
</evidence>
<evidence type="ECO:0000313" key="6">
    <source>
        <dbReference type="Proteomes" id="UP001320420"/>
    </source>
</evidence>
<accession>A0AAN9UNM8</accession>